<dbReference type="InterPro" id="IPR036259">
    <property type="entry name" value="MFS_trans_sf"/>
</dbReference>
<evidence type="ECO:0000313" key="3">
    <source>
        <dbReference type="Proteomes" id="UP000827092"/>
    </source>
</evidence>
<protein>
    <submittedName>
        <fullName evidence="2">Uncharacterized protein</fullName>
    </submittedName>
</protein>
<keyword evidence="1" id="KW-0812">Transmembrane</keyword>
<gene>
    <name evidence="2" type="ORF">JTE90_006655</name>
</gene>
<organism evidence="2 3">
    <name type="scientific">Oedothorax gibbosus</name>
    <dbReference type="NCBI Taxonomy" id="931172"/>
    <lineage>
        <taxon>Eukaryota</taxon>
        <taxon>Metazoa</taxon>
        <taxon>Ecdysozoa</taxon>
        <taxon>Arthropoda</taxon>
        <taxon>Chelicerata</taxon>
        <taxon>Arachnida</taxon>
        <taxon>Araneae</taxon>
        <taxon>Araneomorphae</taxon>
        <taxon>Entelegynae</taxon>
        <taxon>Araneoidea</taxon>
        <taxon>Linyphiidae</taxon>
        <taxon>Erigoninae</taxon>
        <taxon>Oedothorax</taxon>
    </lineage>
</organism>
<dbReference type="InterPro" id="IPR050327">
    <property type="entry name" value="Proton-linked_MCT"/>
</dbReference>
<keyword evidence="1" id="KW-1133">Transmembrane helix</keyword>
<dbReference type="GO" id="GO:0008028">
    <property type="term" value="F:monocarboxylic acid transmembrane transporter activity"/>
    <property type="evidence" value="ECO:0007669"/>
    <property type="project" value="TreeGrafter"/>
</dbReference>
<feature type="transmembrane region" description="Helical" evidence="1">
    <location>
        <begin position="81"/>
        <end position="104"/>
    </location>
</feature>
<dbReference type="SUPFAM" id="SSF103473">
    <property type="entry name" value="MFS general substrate transporter"/>
    <property type="match status" value="1"/>
</dbReference>
<keyword evidence="3" id="KW-1185">Reference proteome</keyword>
<feature type="transmembrane region" description="Helical" evidence="1">
    <location>
        <begin position="169"/>
        <end position="193"/>
    </location>
</feature>
<name>A0AAV6TRR5_9ARAC</name>
<dbReference type="PANTHER" id="PTHR11360">
    <property type="entry name" value="MONOCARBOXYLATE TRANSPORTER"/>
    <property type="match status" value="1"/>
</dbReference>
<evidence type="ECO:0000256" key="1">
    <source>
        <dbReference type="SAM" id="Phobius"/>
    </source>
</evidence>
<dbReference type="Proteomes" id="UP000827092">
    <property type="component" value="Unassembled WGS sequence"/>
</dbReference>
<proteinExistence type="predicted"/>
<accession>A0AAV6TRR5</accession>
<feature type="transmembrane region" description="Helical" evidence="1">
    <location>
        <begin position="47"/>
        <end position="69"/>
    </location>
</feature>
<sequence length="242" mass="26424">MSGGLMKWRFAFACSFINFTVLAQIRIAGLQFVATLERYDVSRSQAAFPYVLRYIVAFVCGSFIGFFGCKFGLKPVTLSGCCLLSFGIGLCFFAEDVIVITIGWGLFNGLGSGMACHLLPSYMSLHFAPEDLARANGLAMTCSKAISRPALQNKTKYFRKSSGLYSPTFILMTIIQSSFMCIVTLHLTVLVDFAKDKGVTTDQSVHMLMCSAVANLAGCLTLGFVTEKLWLSATQFAALCYL</sequence>
<reference evidence="2 3" key="1">
    <citation type="journal article" date="2022" name="Nat. Ecol. Evol.">
        <title>A masculinizing supergene underlies an exaggerated male reproductive morph in a spider.</title>
        <authorList>
            <person name="Hendrickx F."/>
            <person name="De Corte Z."/>
            <person name="Sonet G."/>
            <person name="Van Belleghem S.M."/>
            <person name="Kostlbacher S."/>
            <person name="Vangestel C."/>
        </authorList>
    </citation>
    <scope>NUCLEOTIDE SEQUENCE [LARGE SCALE GENOMIC DNA]</scope>
    <source>
        <strain evidence="2">W744_W776</strain>
    </source>
</reference>
<keyword evidence="1" id="KW-0472">Membrane</keyword>
<dbReference type="Gene3D" id="1.20.1250.20">
    <property type="entry name" value="MFS general substrate transporter like domains"/>
    <property type="match status" value="1"/>
</dbReference>
<dbReference type="EMBL" id="JAFNEN010001222">
    <property type="protein sequence ID" value="KAG8174426.1"/>
    <property type="molecule type" value="Genomic_DNA"/>
</dbReference>
<feature type="transmembrane region" description="Helical" evidence="1">
    <location>
        <begin position="205"/>
        <end position="225"/>
    </location>
</feature>
<comment type="caution">
    <text evidence="2">The sequence shown here is derived from an EMBL/GenBank/DDBJ whole genome shotgun (WGS) entry which is preliminary data.</text>
</comment>
<dbReference type="PANTHER" id="PTHR11360:SF303">
    <property type="entry name" value="MAJOR FACILITATOR SUPERFAMILY (MFS) PROFILE DOMAIN-CONTAINING PROTEIN"/>
    <property type="match status" value="1"/>
</dbReference>
<dbReference type="AlphaFoldDB" id="A0AAV6TRR5"/>
<evidence type="ECO:0000313" key="2">
    <source>
        <dbReference type="EMBL" id="KAG8174426.1"/>
    </source>
</evidence>